<evidence type="ECO:0008006" key="4">
    <source>
        <dbReference type="Google" id="ProtNLM"/>
    </source>
</evidence>
<proteinExistence type="predicted"/>
<sequence length="75" mass="8528">MRQTLAGNFVIPPASHPPRVSPQPYRGHTYAEVAALLDIETWRVQKQVRKALRHIKTHSDRDDACLNPDVLLCLD</sequence>
<accession>A0ABU0J731</accession>
<comment type="caution">
    <text evidence="2">The sequence shown here is derived from an EMBL/GenBank/DDBJ whole genome shotgun (WGS) entry which is preliminary data.</text>
</comment>
<evidence type="ECO:0000256" key="1">
    <source>
        <dbReference type="SAM" id="MobiDB-lite"/>
    </source>
</evidence>
<gene>
    <name evidence="2" type="ORF">QO011_003093</name>
</gene>
<dbReference type="InterPro" id="IPR013324">
    <property type="entry name" value="RNA_pol_sigma_r3/r4-like"/>
</dbReference>
<feature type="region of interest" description="Disordered" evidence="1">
    <location>
        <begin position="1"/>
        <end position="23"/>
    </location>
</feature>
<dbReference type="EMBL" id="JAUSVX010000005">
    <property type="protein sequence ID" value="MDQ0470077.1"/>
    <property type="molecule type" value="Genomic_DNA"/>
</dbReference>
<evidence type="ECO:0000313" key="2">
    <source>
        <dbReference type="EMBL" id="MDQ0470077.1"/>
    </source>
</evidence>
<dbReference type="SUPFAM" id="SSF88659">
    <property type="entry name" value="Sigma3 and sigma4 domains of RNA polymerase sigma factors"/>
    <property type="match status" value="1"/>
</dbReference>
<dbReference type="Proteomes" id="UP001242480">
    <property type="component" value="Unassembled WGS sequence"/>
</dbReference>
<name>A0ABU0J731_9HYPH</name>
<keyword evidence="3" id="KW-1185">Reference proteome</keyword>
<evidence type="ECO:0000313" key="3">
    <source>
        <dbReference type="Proteomes" id="UP001242480"/>
    </source>
</evidence>
<protein>
    <recommendedName>
        <fullName evidence="4">RNA polymerase sigma-70 region 4 domain-containing protein</fullName>
    </recommendedName>
</protein>
<organism evidence="2 3">
    <name type="scientific">Labrys wisconsinensis</name>
    <dbReference type="NCBI Taxonomy" id="425677"/>
    <lineage>
        <taxon>Bacteria</taxon>
        <taxon>Pseudomonadati</taxon>
        <taxon>Pseudomonadota</taxon>
        <taxon>Alphaproteobacteria</taxon>
        <taxon>Hyphomicrobiales</taxon>
        <taxon>Xanthobacteraceae</taxon>
        <taxon>Labrys</taxon>
    </lineage>
</organism>
<reference evidence="2 3" key="1">
    <citation type="submission" date="2023-07" db="EMBL/GenBank/DDBJ databases">
        <title>Genomic Encyclopedia of Type Strains, Phase IV (KMG-IV): sequencing the most valuable type-strain genomes for metagenomic binning, comparative biology and taxonomic classification.</title>
        <authorList>
            <person name="Goeker M."/>
        </authorList>
    </citation>
    <scope>NUCLEOTIDE SEQUENCE [LARGE SCALE GENOMIC DNA]</scope>
    <source>
        <strain evidence="2 3">DSM 19619</strain>
    </source>
</reference>